<dbReference type="Gene3D" id="3.30.70.2110">
    <property type="match status" value="1"/>
</dbReference>
<dbReference type="EC" id="3.4.16.4" evidence="4"/>
<keyword evidence="5" id="KW-0472">Membrane</keyword>
<dbReference type="Gene3D" id="2.20.70.70">
    <property type="match status" value="1"/>
</dbReference>
<dbReference type="InterPro" id="IPR005311">
    <property type="entry name" value="PBP_dimer"/>
</dbReference>
<feature type="domain" description="PASTA" evidence="8">
    <location>
        <begin position="662"/>
        <end position="719"/>
    </location>
</feature>
<dbReference type="Pfam" id="PF03717">
    <property type="entry name" value="PBP_dimer"/>
    <property type="match status" value="1"/>
</dbReference>
<dbReference type="Proteomes" id="UP001145072">
    <property type="component" value="Unassembled WGS sequence"/>
</dbReference>
<dbReference type="InterPro" id="IPR001460">
    <property type="entry name" value="PCN-bd_Tpept"/>
</dbReference>
<reference evidence="9" key="1">
    <citation type="submission" date="2022-06" db="EMBL/GenBank/DDBJ databases">
        <title>Aquibacillus sp. a new bacterium isolated from soil saline samples.</title>
        <authorList>
            <person name="Galisteo C."/>
            <person name="De La Haba R."/>
            <person name="Sanchez-Porro C."/>
            <person name="Ventosa A."/>
        </authorList>
    </citation>
    <scope>NUCLEOTIDE SEQUENCE</scope>
    <source>
        <strain evidence="9">JCM 12387</strain>
    </source>
</reference>
<name>A0A9X3WIW8_9BACI</name>
<evidence type="ECO:0000256" key="4">
    <source>
        <dbReference type="ARBA" id="ARBA00012448"/>
    </source>
</evidence>
<organism evidence="9 10">
    <name type="scientific">Aquibacillus koreensis</name>
    <dbReference type="NCBI Taxonomy" id="279446"/>
    <lineage>
        <taxon>Bacteria</taxon>
        <taxon>Bacillati</taxon>
        <taxon>Bacillota</taxon>
        <taxon>Bacilli</taxon>
        <taxon>Bacillales</taxon>
        <taxon>Bacillaceae</taxon>
        <taxon>Aquibacillus</taxon>
    </lineage>
</organism>
<evidence type="ECO:0000256" key="5">
    <source>
        <dbReference type="ARBA" id="ARBA00023136"/>
    </source>
</evidence>
<dbReference type="InterPro" id="IPR005543">
    <property type="entry name" value="PASTA_dom"/>
</dbReference>
<gene>
    <name evidence="9" type="ORF">NC661_09430</name>
</gene>
<evidence type="ECO:0000256" key="6">
    <source>
        <dbReference type="ARBA" id="ARBA00034000"/>
    </source>
</evidence>
<sequence length="747" mass="83144">MSAVIMLLFVVMFLTVSGRFLYIQGTGEVEGVFLQDWADKRRTNTYEIEAQRGTIYDRNGMVLAQDRATYRVQAILRDVYYASSESEDLELADPRDTADTLAPLIGMESNEVLERIEFGIENERFQVEFGKNGQALSQEMKEEIDAKNIPGIQLMKESKRFYPNGMFASHIIGFAQQKVIENEDGETKTFVEGITGIENQFNEQLVGKNGSISYQRDKYNVKLLDSKEMVQQAEDGKDIYLTIDQKIQTILEDSMTQVEDQYAPERMTAVVMDAKTGEVLAMSNRPSYNPNQIGEVANWYNDVISTPFEPGSTMKVFTLAAAIEEGVYDPNERYKSGSYKIDEITYPLHDWKTTWGEISYEEGIQRSSNVAVSKLVWEKMGTETFLDYLNAFDFDQESGIDLPGEQAGRILYDWPIEKLTTSYGQGTTTTPIQLVKAASAITNKGDMVQPFVVSKVVDSKTGKVIEEHSPEVVGNPISEQTSKKVLDTLETVITSENGTGHNVYNLSDYSVAGKTGTAQIPDTENLYPGSAYLKGDENYIFSFLGMAPKDDPQLIMYVSVKQPDLDLENYESGSAPVSFIFKNVMENSLHYLNIDPDKDSHEPIHTITAPKLVGGSVQDAKMQLEEKGIVVTVIGDGNEVVKTSVAEDQKILPNERVLIITDAPKMPDIIGWSLRDVLKLSDLLELDLEVIGSGFANAQSIDAGTEVMANDYLMAEFSSPNTSISSSVDEEIEDNKETDSTSVEDVP</sequence>
<dbReference type="CDD" id="cd06576">
    <property type="entry name" value="PASTA_Pbp2x-like_1"/>
    <property type="match status" value="1"/>
</dbReference>
<dbReference type="GO" id="GO:0009002">
    <property type="term" value="F:serine-type D-Ala-D-Ala carboxypeptidase activity"/>
    <property type="evidence" value="ECO:0007669"/>
    <property type="project" value="UniProtKB-EC"/>
</dbReference>
<evidence type="ECO:0000256" key="2">
    <source>
        <dbReference type="ARBA" id="ARBA00004752"/>
    </source>
</evidence>
<dbReference type="GO" id="GO:0008658">
    <property type="term" value="F:penicillin binding"/>
    <property type="evidence" value="ECO:0007669"/>
    <property type="project" value="InterPro"/>
</dbReference>
<dbReference type="Pfam" id="PF03793">
    <property type="entry name" value="PASTA"/>
    <property type="match status" value="2"/>
</dbReference>
<dbReference type="SUPFAM" id="SSF54184">
    <property type="entry name" value="Penicillin-binding protein 2x (pbp-2x), c-terminal domain"/>
    <property type="match status" value="2"/>
</dbReference>
<dbReference type="Pfam" id="PF00905">
    <property type="entry name" value="Transpeptidase"/>
    <property type="match status" value="1"/>
</dbReference>
<dbReference type="SUPFAM" id="SSF56601">
    <property type="entry name" value="beta-lactamase/transpeptidase-like"/>
    <property type="match status" value="1"/>
</dbReference>
<evidence type="ECO:0000313" key="10">
    <source>
        <dbReference type="Proteomes" id="UP001145072"/>
    </source>
</evidence>
<evidence type="ECO:0000256" key="3">
    <source>
        <dbReference type="ARBA" id="ARBA00007171"/>
    </source>
</evidence>
<comment type="subcellular location">
    <subcellularLocation>
        <location evidence="1">Membrane</location>
    </subcellularLocation>
</comment>
<keyword evidence="10" id="KW-1185">Reference proteome</keyword>
<comment type="similarity">
    <text evidence="3">Belongs to the transpeptidase family.</text>
</comment>
<dbReference type="GO" id="GO:0005886">
    <property type="term" value="C:plasma membrane"/>
    <property type="evidence" value="ECO:0007669"/>
    <property type="project" value="TreeGrafter"/>
</dbReference>
<dbReference type="EMBL" id="JAMQJZ010000006">
    <property type="protein sequence ID" value="MDC3420587.1"/>
    <property type="molecule type" value="Genomic_DNA"/>
</dbReference>
<evidence type="ECO:0000259" key="8">
    <source>
        <dbReference type="PROSITE" id="PS51178"/>
    </source>
</evidence>
<feature type="region of interest" description="Disordered" evidence="7">
    <location>
        <begin position="720"/>
        <end position="747"/>
    </location>
</feature>
<comment type="catalytic activity">
    <reaction evidence="6">
        <text>Preferential cleavage: (Ac)2-L-Lys-D-Ala-|-D-Ala. Also transpeptidation of peptidyl-alanyl moieties that are N-acyl substituents of D-alanine.</text>
        <dbReference type="EC" id="3.4.16.4"/>
    </reaction>
</comment>
<protein>
    <recommendedName>
        <fullName evidence="4">serine-type D-Ala-D-Ala carboxypeptidase</fullName>
        <ecNumber evidence="4">3.4.16.4</ecNumber>
    </recommendedName>
</protein>
<dbReference type="PANTHER" id="PTHR30627:SF26">
    <property type="entry name" value="PENICILLIN-BINDING PROTEIN 2B"/>
    <property type="match status" value="1"/>
</dbReference>
<dbReference type="InterPro" id="IPR012338">
    <property type="entry name" value="Beta-lactam/transpept-like"/>
</dbReference>
<dbReference type="RefSeq" id="WP_259872246.1">
    <property type="nucleotide sequence ID" value="NZ_JAMQJZ010000006.1"/>
</dbReference>
<evidence type="ECO:0000313" key="9">
    <source>
        <dbReference type="EMBL" id="MDC3420587.1"/>
    </source>
</evidence>
<dbReference type="PANTHER" id="PTHR30627">
    <property type="entry name" value="PEPTIDOGLYCAN D,D-TRANSPEPTIDASE"/>
    <property type="match status" value="1"/>
</dbReference>
<evidence type="ECO:0000256" key="1">
    <source>
        <dbReference type="ARBA" id="ARBA00004370"/>
    </source>
</evidence>
<comment type="caution">
    <text evidence="9">The sequence shown here is derived from an EMBL/GenBank/DDBJ whole genome shotgun (WGS) entry which is preliminary data.</text>
</comment>
<dbReference type="InterPro" id="IPR050515">
    <property type="entry name" value="Beta-lactam/transpept"/>
</dbReference>
<dbReference type="PROSITE" id="PS51178">
    <property type="entry name" value="PASTA"/>
    <property type="match status" value="1"/>
</dbReference>
<dbReference type="AlphaFoldDB" id="A0A9X3WIW8"/>
<dbReference type="GO" id="GO:0071555">
    <property type="term" value="P:cell wall organization"/>
    <property type="evidence" value="ECO:0007669"/>
    <property type="project" value="TreeGrafter"/>
</dbReference>
<evidence type="ECO:0000256" key="7">
    <source>
        <dbReference type="SAM" id="MobiDB-lite"/>
    </source>
</evidence>
<dbReference type="Gene3D" id="3.90.1310.10">
    <property type="entry name" value="Penicillin-binding protein 2a (Domain 2)"/>
    <property type="match status" value="1"/>
</dbReference>
<proteinExistence type="inferred from homology"/>
<accession>A0A9X3WIW8</accession>
<dbReference type="SUPFAM" id="SSF56519">
    <property type="entry name" value="Penicillin binding protein dimerisation domain"/>
    <property type="match status" value="1"/>
</dbReference>
<dbReference type="SMART" id="SM00740">
    <property type="entry name" value="PASTA"/>
    <property type="match status" value="2"/>
</dbReference>
<comment type="pathway">
    <text evidence="2">Cell wall biogenesis; peptidoglycan biosynthesis.</text>
</comment>
<dbReference type="Gene3D" id="3.40.710.10">
    <property type="entry name" value="DD-peptidase/beta-lactamase superfamily"/>
    <property type="match status" value="1"/>
</dbReference>
<dbReference type="InterPro" id="IPR036138">
    <property type="entry name" value="PBP_dimer_sf"/>
</dbReference>